<dbReference type="AlphaFoldDB" id="A0A6B1YBD1"/>
<name>A0A6B1YBD1_PSEAI</name>
<evidence type="ECO:0000313" key="1">
    <source>
        <dbReference type="EMBL" id="MZZ13883.1"/>
    </source>
</evidence>
<dbReference type="EMBL" id="WXZT01000011">
    <property type="protein sequence ID" value="MZZ13883.1"/>
    <property type="molecule type" value="Genomic_DNA"/>
</dbReference>
<reference evidence="1" key="1">
    <citation type="submission" date="2020-01" db="EMBL/GenBank/DDBJ databases">
        <title>Bacteria Cultured from War Wounds Associated with the Conflict in Eastern Ukraine.</title>
        <authorList>
            <person name="Snesrud E."/>
            <person name="Galac M.R."/>
            <person name="Mc Gann P."/>
            <person name="Valentine K."/>
            <person name="Viacheslav K."/>
        </authorList>
    </citation>
    <scope>NUCLEOTIDE SEQUENCE</scope>
    <source>
        <strain evidence="1">VNMU148</strain>
    </source>
</reference>
<protein>
    <submittedName>
        <fullName evidence="1">Uncharacterized protein</fullName>
    </submittedName>
</protein>
<organism evidence="1 2">
    <name type="scientific">Pseudomonas aeruginosa</name>
    <dbReference type="NCBI Taxonomy" id="287"/>
    <lineage>
        <taxon>Bacteria</taxon>
        <taxon>Pseudomonadati</taxon>
        <taxon>Pseudomonadota</taxon>
        <taxon>Gammaproteobacteria</taxon>
        <taxon>Pseudomonadales</taxon>
        <taxon>Pseudomonadaceae</taxon>
        <taxon>Pseudomonas</taxon>
    </lineage>
</organism>
<gene>
    <name evidence="1" type="ORF">GUL26_16670</name>
</gene>
<comment type="caution">
    <text evidence="1">The sequence shown here is derived from an EMBL/GenBank/DDBJ whole genome shotgun (WGS) entry which is preliminary data.</text>
</comment>
<dbReference type="RefSeq" id="WP_124014556.1">
    <property type="nucleotide sequence ID" value="NZ_BSAU01000005.1"/>
</dbReference>
<evidence type="ECO:0000313" key="2">
    <source>
        <dbReference type="Proteomes" id="UP000644192"/>
    </source>
</evidence>
<proteinExistence type="predicted"/>
<dbReference type="Proteomes" id="UP000644192">
    <property type="component" value="Unassembled WGS sequence"/>
</dbReference>
<sequence>MQILILNTEYSSASTVTRTFLTKRSYAPTTRGRSTRFAHDGKAGDMKMNTTAKNDQYPLLKISLAGIK</sequence>
<accession>A0A6B1YBD1</accession>